<sequence length="129" mass="12622">MSDAAPLTSALLQWLPALATAFVAGTVTQLARQLAAPGALHLRSTLALAVAAGIAALSAVALLAVTLPDGASPALLLAAACVTGWSGPGLLSRLGMLVERRLGLPGASQPFDPPSDTGASAGTAGDDSR</sequence>
<evidence type="ECO:0000256" key="2">
    <source>
        <dbReference type="SAM" id="Phobius"/>
    </source>
</evidence>
<keyword evidence="2" id="KW-1133">Transmembrane helix</keyword>
<keyword evidence="2" id="KW-0472">Membrane</keyword>
<feature type="transmembrane region" description="Helical" evidence="2">
    <location>
        <begin position="71"/>
        <end position="91"/>
    </location>
</feature>
<evidence type="ECO:0008006" key="5">
    <source>
        <dbReference type="Google" id="ProtNLM"/>
    </source>
</evidence>
<protein>
    <recommendedName>
        <fullName evidence="5">Holin</fullName>
    </recommendedName>
</protein>
<evidence type="ECO:0000256" key="1">
    <source>
        <dbReference type="SAM" id="MobiDB-lite"/>
    </source>
</evidence>
<proteinExistence type="predicted"/>
<organism evidence="3 4">
    <name type="scientific">Deinococcus rufus</name>
    <dbReference type="NCBI Taxonomy" id="2136097"/>
    <lineage>
        <taxon>Bacteria</taxon>
        <taxon>Thermotogati</taxon>
        <taxon>Deinococcota</taxon>
        <taxon>Deinococci</taxon>
        <taxon>Deinococcales</taxon>
        <taxon>Deinococcaceae</taxon>
        <taxon>Deinococcus</taxon>
    </lineage>
</organism>
<dbReference type="RefSeq" id="WP_295817266.1">
    <property type="nucleotide sequence ID" value="NZ_JBHRZG010000006.1"/>
</dbReference>
<feature type="region of interest" description="Disordered" evidence="1">
    <location>
        <begin position="105"/>
        <end position="129"/>
    </location>
</feature>
<feature type="transmembrane region" description="Helical" evidence="2">
    <location>
        <begin position="12"/>
        <end position="32"/>
    </location>
</feature>
<dbReference type="Proteomes" id="UP001595803">
    <property type="component" value="Unassembled WGS sequence"/>
</dbReference>
<gene>
    <name evidence="3" type="ORF">ACFOSB_05425</name>
</gene>
<keyword evidence="4" id="KW-1185">Reference proteome</keyword>
<dbReference type="EMBL" id="JBHRZG010000006">
    <property type="protein sequence ID" value="MFC3832290.1"/>
    <property type="molecule type" value="Genomic_DNA"/>
</dbReference>
<feature type="transmembrane region" description="Helical" evidence="2">
    <location>
        <begin position="44"/>
        <end position="65"/>
    </location>
</feature>
<evidence type="ECO:0000313" key="4">
    <source>
        <dbReference type="Proteomes" id="UP001595803"/>
    </source>
</evidence>
<name>A0ABV7Z6K8_9DEIO</name>
<keyword evidence="2" id="KW-0812">Transmembrane</keyword>
<accession>A0ABV7Z6K8</accession>
<evidence type="ECO:0000313" key="3">
    <source>
        <dbReference type="EMBL" id="MFC3832290.1"/>
    </source>
</evidence>
<comment type="caution">
    <text evidence="3">The sequence shown here is derived from an EMBL/GenBank/DDBJ whole genome shotgun (WGS) entry which is preliminary data.</text>
</comment>
<reference evidence="4" key="1">
    <citation type="journal article" date="2019" name="Int. J. Syst. Evol. Microbiol.">
        <title>The Global Catalogue of Microorganisms (GCM) 10K type strain sequencing project: providing services to taxonomists for standard genome sequencing and annotation.</title>
        <authorList>
            <consortium name="The Broad Institute Genomics Platform"/>
            <consortium name="The Broad Institute Genome Sequencing Center for Infectious Disease"/>
            <person name="Wu L."/>
            <person name="Ma J."/>
        </authorList>
    </citation>
    <scope>NUCLEOTIDE SEQUENCE [LARGE SCALE GENOMIC DNA]</scope>
    <source>
        <strain evidence="4">CCTCC AB 2017081</strain>
    </source>
</reference>